<sequence length="61" mass="6811">MATYRITAFEKSGESIVDEQFEANSDLEAKKIGTEKLTTLGALDKTHRCINQTGKLLLFHP</sequence>
<dbReference type="EMBL" id="MDKC01000014">
    <property type="protein sequence ID" value="ODG91733.1"/>
    <property type="molecule type" value="Genomic_DNA"/>
</dbReference>
<dbReference type="InterPro" id="IPR025544">
    <property type="entry name" value="YhzD"/>
</dbReference>
<organism evidence="1 2">
    <name type="scientific">Gottfriedia luciferensis</name>
    <dbReference type="NCBI Taxonomy" id="178774"/>
    <lineage>
        <taxon>Bacteria</taxon>
        <taxon>Bacillati</taxon>
        <taxon>Bacillota</taxon>
        <taxon>Bacilli</taxon>
        <taxon>Bacillales</taxon>
        <taxon>Bacillaceae</taxon>
        <taxon>Gottfriedia</taxon>
    </lineage>
</organism>
<evidence type="ECO:0008006" key="3">
    <source>
        <dbReference type="Google" id="ProtNLM"/>
    </source>
</evidence>
<keyword evidence="2" id="KW-1185">Reference proteome</keyword>
<evidence type="ECO:0000313" key="2">
    <source>
        <dbReference type="Proteomes" id="UP000094580"/>
    </source>
</evidence>
<gene>
    <name evidence="1" type="ORF">BED47_21635</name>
</gene>
<dbReference type="Proteomes" id="UP000094580">
    <property type="component" value="Unassembled WGS sequence"/>
</dbReference>
<protein>
    <recommendedName>
        <fullName evidence="3">YhzD-like protein</fullName>
    </recommendedName>
</protein>
<reference evidence="1 2" key="1">
    <citation type="submission" date="2016-07" db="EMBL/GenBank/DDBJ databases">
        <authorList>
            <person name="Townsley L."/>
            <person name="Shank E.A."/>
        </authorList>
    </citation>
    <scope>NUCLEOTIDE SEQUENCE [LARGE SCALE GENOMIC DNA]</scope>
    <source>
        <strain evidence="1 2">CH01</strain>
    </source>
</reference>
<proteinExistence type="predicted"/>
<evidence type="ECO:0000313" key="1">
    <source>
        <dbReference type="EMBL" id="ODG91733.1"/>
    </source>
</evidence>
<comment type="caution">
    <text evidence="1">The sequence shown here is derived from an EMBL/GenBank/DDBJ whole genome shotgun (WGS) entry which is preliminary data.</text>
</comment>
<dbReference type="RefSeq" id="WP_069033849.1">
    <property type="nucleotide sequence ID" value="NZ_MDKC01000014.1"/>
</dbReference>
<dbReference type="Pfam" id="PF14120">
    <property type="entry name" value="YhzD"/>
    <property type="match status" value="1"/>
</dbReference>
<name>A0ABX2ZPS3_9BACI</name>
<accession>A0ABX2ZPS3</accession>